<accession>A0A9N9DRK0</accession>
<sequence length="66" mass="7260">GEPVHPVQAKLQEPQCTKHVELQLPEKYMILLQKGVSTASHKGALSAKGEAKTIEQAKTTEQILRL</sequence>
<evidence type="ECO:0000313" key="1">
    <source>
        <dbReference type="EMBL" id="CAG8650350.1"/>
    </source>
</evidence>
<gene>
    <name evidence="1" type="ORF">RFULGI_LOCUS8426</name>
</gene>
<proteinExistence type="predicted"/>
<dbReference type="Proteomes" id="UP000789396">
    <property type="component" value="Unassembled WGS sequence"/>
</dbReference>
<evidence type="ECO:0000313" key="2">
    <source>
        <dbReference type="Proteomes" id="UP000789396"/>
    </source>
</evidence>
<organism evidence="1 2">
    <name type="scientific">Racocetra fulgida</name>
    <dbReference type="NCBI Taxonomy" id="60492"/>
    <lineage>
        <taxon>Eukaryota</taxon>
        <taxon>Fungi</taxon>
        <taxon>Fungi incertae sedis</taxon>
        <taxon>Mucoromycota</taxon>
        <taxon>Glomeromycotina</taxon>
        <taxon>Glomeromycetes</taxon>
        <taxon>Diversisporales</taxon>
        <taxon>Gigasporaceae</taxon>
        <taxon>Racocetra</taxon>
    </lineage>
</organism>
<feature type="non-terminal residue" evidence="1">
    <location>
        <position position="1"/>
    </location>
</feature>
<dbReference type="EMBL" id="CAJVPZ010013630">
    <property type="protein sequence ID" value="CAG8650350.1"/>
    <property type="molecule type" value="Genomic_DNA"/>
</dbReference>
<name>A0A9N9DRK0_9GLOM</name>
<feature type="non-terminal residue" evidence="1">
    <location>
        <position position="66"/>
    </location>
</feature>
<comment type="caution">
    <text evidence="1">The sequence shown here is derived from an EMBL/GenBank/DDBJ whole genome shotgun (WGS) entry which is preliminary data.</text>
</comment>
<keyword evidence="2" id="KW-1185">Reference proteome</keyword>
<protein>
    <submittedName>
        <fullName evidence="1">14179_t:CDS:1</fullName>
    </submittedName>
</protein>
<reference evidence="1" key="1">
    <citation type="submission" date="2021-06" db="EMBL/GenBank/DDBJ databases">
        <authorList>
            <person name="Kallberg Y."/>
            <person name="Tangrot J."/>
            <person name="Rosling A."/>
        </authorList>
    </citation>
    <scope>NUCLEOTIDE SEQUENCE</scope>
    <source>
        <strain evidence="1">IN212</strain>
    </source>
</reference>
<dbReference type="AlphaFoldDB" id="A0A9N9DRK0"/>